<organism evidence="4 5">
    <name type="scientific">Staurois parvus</name>
    <dbReference type="NCBI Taxonomy" id="386267"/>
    <lineage>
        <taxon>Eukaryota</taxon>
        <taxon>Metazoa</taxon>
        <taxon>Chordata</taxon>
        <taxon>Craniata</taxon>
        <taxon>Vertebrata</taxon>
        <taxon>Euteleostomi</taxon>
        <taxon>Amphibia</taxon>
        <taxon>Batrachia</taxon>
        <taxon>Anura</taxon>
        <taxon>Neobatrachia</taxon>
        <taxon>Ranoidea</taxon>
        <taxon>Ranidae</taxon>
        <taxon>Staurois</taxon>
    </lineage>
</organism>
<protein>
    <recommendedName>
        <fullName evidence="3">C2H2-type domain-containing protein</fullName>
    </recommendedName>
</protein>
<dbReference type="SUPFAM" id="SSF57667">
    <property type="entry name" value="beta-beta-alpha zinc fingers"/>
    <property type="match status" value="1"/>
</dbReference>
<dbReference type="Gene3D" id="3.30.160.60">
    <property type="entry name" value="Classic Zinc Finger"/>
    <property type="match status" value="1"/>
</dbReference>
<dbReference type="Proteomes" id="UP001162483">
    <property type="component" value="Unassembled WGS sequence"/>
</dbReference>
<keyword evidence="5" id="KW-1185">Reference proteome</keyword>
<proteinExistence type="predicted"/>
<feature type="compositionally biased region" description="Polar residues" evidence="2">
    <location>
        <begin position="121"/>
        <end position="131"/>
    </location>
</feature>
<evidence type="ECO:0000313" key="5">
    <source>
        <dbReference type="Proteomes" id="UP001162483"/>
    </source>
</evidence>
<evidence type="ECO:0000259" key="3">
    <source>
        <dbReference type="PROSITE" id="PS50157"/>
    </source>
</evidence>
<accession>A0ABN9APW6</accession>
<dbReference type="InterPro" id="IPR013087">
    <property type="entry name" value="Znf_C2H2_type"/>
</dbReference>
<feature type="non-terminal residue" evidence="4">
    <location>
        <position position="140"/>
    </location>
</feature>
<evidence type="ECO:0000256" key="1">
    <source>
        <dbReference type="PROSITE-ProRule" id="PRU00042"/>
    </source>
</evidence>
<dbReference type="SMART" id="SM00355">
    <property type="entry name" value="ZnF_C2H2"/>
    <property type="match status" value="2"/>
</dbReference>
<reference evidence="4" key="1">
    <citation type="submission" date="2023-05" db="EMBL/GenBank/DDBJ databases">
        <authorList>
            <person name="Stuckert A."/>
        </authorList>
    </citation>
    <scope>NUCLEOTIDE SEQUENCE</scope>
</reference>
<evidence type="ECO:0000256" key="2">
    <source>
        <dbReference type="SAM" id="MobiDB-lite"/>
    </source>
</evidence>
<comment type="caution">
    <text evidence="4">The sequence shown here is derived from an EMBL/GenBank/DDBJ whole genome shotgun (WGS) entry which is preliminary data.</text>
</comment>
<name>A0ABN9APW6_9NEOB</name>
<feature type="domain" description="C2H2-type" evidence="3">
    <location>
        <begin position="6"/>
        <end position="34"/>
    </location>
</feature>
<keyword evidence="1" id="KW-0479">Metal-binding</keyword>
<dbReference type="InterPro" id="IPR036236">
    <property type="entry name" value="Znf_C2H2_sf"/>
</dbReference>
<dbReference type="EMBL" id="CATNWA010000283">
    <property type="protein sequence ID" value="CAI9535808.1"/>
    <property type="molecule type" value="Genomic_DNA"/>
</dbReference>
<sequence>MNDKPFKCSQCKYHTFRQDFLLSHQATKHAAGKPFGCEYCHFTTKHKKNLRLHVQCRHTHLYQEWLQRHPEEAPCRRRPFFSHQQIEQLKQQQYDQPEDQNTSVRHAEGQPKELTYHLLHPQSQEEGQAENTLEGATIIY</sequence>
<feature type="compositionally biased region" description="Polar residues" evidence="2">
    <location>
        <begin position="86"/>
        <end position="104"/>
    </location>
</feature>
<keyword evidence="1" id="KW-0863">Zinc-finger</keyword>
<feature type="region of interest" description="Disordered" evidence="2">
    <location>
        <begin position="121"/>
        <end position="140"/>
    </location>
</feature>
<evidence type="ECO:0000313" key="4">
    <source>
        <dbReference type="EMBL" id="CAI9535808.1"/>
    </source>
</evidence>
<dbReference type="PROSITE" id="PS50157">
    <property type="entry name" value="ZINC_FINGER_C2H2_2"/>
    <property type="match status" value="1"/>
</dbReference>
<gene>
    <name evidence="4" type="ORF">SPARVUS_LOCUS917434</name>
</gene>
<feature type="region of interest" description="Disordered" evidence="2">
    <location>
        <begin position="86"/>
        <end position="106"/>
    </location>
</feature>
<keyword evidence="1" id="KW-0862">Zinc</keyword>